<feature type="compositionally biased region" description="Polar residues" evidence="1">
    <location>
        <begin position="31"/>
        <end position="43"/>
    </location>
</feature>
<keyword evidence="3" id="KW-1185">Reference proteome</keyword>
<evidence type="ECO:0000313" key="3">
    <source>
        <dbReference type="Proteomes" id="UP000594638"/>
    </source>
</evidence>
<dbReference type="OrthoDB" id="1695787at2759"/>
<organism evidence="2 3">
    <name type="scientific">Olea europaea subsp. europaea</name>
    <dbReference type="NCBI Taxonomy" id="158383"/>
    <lineage>
        <taxon>Eukaryota</taxon>
        <taxon>Viridiplantae</taxon>
        <taxon>Streptophyta</taxon>
        <taxon>Embryophyta</taxon>
        <taxon>Tracheophyta</taxon>
        <taxon>Spermatophyta</taxon>
        <taxon>Magnoliopsida</taxon>
        <taxon>eudicotyledons</taxon>
        <taxon>Gunneridae</taxon>
        <taxon>Pentapetalae</taxon>
        <taxon>asterids</taxon>
        <taxon>lamiids</taxon>
        <taxon>Lamiales</taxon>
        <taxon>Oleaceae</taxon>
        <taxon>Oleeae</taxon>
        <taxon>Olea</taxon>
    </lineage>
</organism>
<reference evidence="2 3" key="1">
    <citation type="submission" date="2019-12" db="EMBL/GenBank/DDBJ databases">
        <authorList>
            <person name="Alioto T."/>
            <person name="Alioto T."/>
            <person name="Gomez Garrido J."/>
        </authorList>
    </citation>
    <scope>NUCLEOTIDE SEQUENCE [LARGE SCALE GENOMIC DNA]</scope>
</reference>
<accession>A0A8S0SKD3</accession>
<sequence>MARERPQQAQGITLQTSPQEKPIEYWPKNPATKQITKAQSLTQRKAKNPTRDPKNPAQTGSQLDSHQPPAKIHQSGKEAEVGNCKAEYNTETARKGRRSRNKVSVGEPAEGSLSKPARQTREPVPRHVREDDAGAIEGSPRAGDPLRRRARKRPSHGLTNPGAKSVKEHSRRRSPLGAPFAVGTSGTGRASKSKRLSATDISALASMKNAAKCDTWCELQNPVNHRVFERKLRPRPSCRGHVCLGVTHIVALRPRLRIAGAGPETGLPCASARGRPKCDSASTRVAAIGG</sequence>
<dbReference type="Proteomes" id="UP000594638">
    <property type="component" value="Unassembled WGS sequence"/>
</dbReference>
<dbReference type="EMBL" id="CACTIH010005430">
    <property type="protein sequence ID" value="CAA2992064.1"/>
    <property type="molecule type" value="Genomic_DNA"/>
</dbReference>
<comment type="caution">
    <text evidence="2">The sequence shown here is derived from an EMBL/GenBank/DDBJ whole genome shotgun (WGS) entry which is preliminary data.</text>
</comment>
<proteinExistence type="predicted"/>
<dbReference type="PANTHER" id="PTHR33220:SF5">
    <property type="entry name" value="RRNA INTRON-ENCODED HOMING ENDONUCLEASE"/>
    <property type="match status" value="1"/>
</dbReference>
<evidence type="ECO:0000256" key="1">
    <source>
        <dbReference type="SAM" id="MobiDB-lite"/>
    </source>
</evidence>
<feature type="compositionally biased region" description="Basic and acidic residues" evidence="1">
    <location>
        <begin position="119"/>
        <end position="132"/>
    </location>
</feature>
<feature type="region of interest" description="Disordered" evidence="1">
    <location>
        <begin position="1"/>
        <end position="194"/>
    </location>
</feature>
<dbReference type="PANTHER" id="PTHR33220">
    <property type="entry name" value="BNAA09G04420D PROTEIN"/>
    <property type="match status" value="1"/>
</dbReference>
<evidence type="ECO:0000313" key="2">
    <source>
        <dbReference type="EMBL" id="CAA2992064.1"/>
    </source>
</evidence>
<feature type="compositionally biased region" description="Polar residues" evidence="1">
    <location>
        <begin position="7"/>
        <end position="19"/>
    </location>
</feature>
<feature type="compositionally biased region" description="Polar residues" evidence="1">
    <location>
        <begin position="56"/>
        <end position="65"/>
    </location>
</feature>
<gene>
    <name evidence="2" type="ORF">OLEA9_A023969</name>
</gene>
<dbReference type="AlphaFoldDB" id="A0A8S0SKD3"/>
<name>A0A8S0SKD3_OLEEU</name>
<dbReference type="Gramene" id="OE9A023969T1">
    <property type="protein sequence ID" value="OE9A023969C1"/>
    <property type="gene ID" value="OE9A023969"/>
</dbReference>
<protein>
    <submittedName>
        <fullName evidence="2">Uncharacterized protein</fullName>
    </submittedName>
</protein>